<dbReference type="AlphaFoldDB" id="A0A183AVM1"/>
<keyword evidence="4" id="KW-0282">Flagellum</keyword>
<keyword evidence="4" id="KW-0966">Cell projection</keyword>
<dbReference type="Proteomes" id="UP000272942">
    <property type="component" value="Unassembled WGS sequence"/>
</dbReference>
<proteinExistence type="inferred from homology"/>
<dbReference type="PRINTS" id="PR00511">
    <property type="entry name" value="TEKTIN"/>
</dbReference>
<keyword evidence="4" id="KW-0969">Cilium</keyword>
<dbReference type="GO" id="GO:0015630">
    <property type="term" value="C:microtubule cytoskeleton"/>
    <property type="evidence" value="ECO:0007669"/>
    <property type="project" value="UniProtKB-UniRule"/>
</dbReference>
<dbReference type="Pfam" id="PF03148">
    <property type="entry name" value="Tektin"/>
    <property type="match status" value="1"/>
</dbReference>
<gene>
    <name evidence="7" type="ORF">ECPE_LOCUS11006</name>
</gene>
<dbReference type="WBParaSite" id="ECPE_0001104001-mRNA-1">
    <property type="protein sequence ID" value="ECPE_0001104001-mRNA-1"/>
    <property type="gene ID" value="ECPE_0001104001"/>
</dbReference>
<evidence type="ECO:0000256" key="4">
    <source>
        <dbReference type="RuleBase" id="RU367040"/>
    </source>
</evidence>
<dbReference type="InterPro" id="IPR000435">
    <property type="entry name" value="Tektins"/>
</dbReference>
<dbReference type="InterPro" id="IPR048256">
    <property type="entry name" value="Tektin-like"/>
</dbReference>
<evidence type="ECO:0000256" key="2">
    <source>
        <dbReference type="ARBA" id="ARBA00022490"/>
    </source>
</evidence>
<sequence length="374" mass="42628">MDDDSDHFESADEGPDIEINIISEKSSYDINQNSKNLQDAEPLGKSGLPIESSPTYTAISEEKPPISTGSEKIQVVKTQKQVEEVHCEAAEPTFECDFASIKHDSHETEIQDTIAETDLLIKEKRRLENALMESEVPLLICTENLNTRDQLEGIDKVADVVEKELLTEFDVIHSVQEVLKKTIEQSECQIAQNRAIKEAMEMNWSDKLEAEHWDARAGYLTNSSTNKQFYAGEHMSDPESWAKAAHEVISQAESERKSSAELRRLISNLLTETARDLREHHDLVCRAFAKNIDRMITAKIELETQLKKTVDEVVEQERNIERLKEAIRAKDDPLKVVQTRLHLRGFRPNSDLCKDTAMERQVLNHLVCFISIFV</sequence>
<accession>A0A183AVM1</accession>
<dbReference type="OrthoDB" id="5788000at2759"/>
<reference evidence="7 8" key="2">
    <citation type="submission" date="2018-11" db="EMBL/GenBank/DDBJ databases">
        <authorList>
            <consortium name="Pathogen Informatics"/>
        </authorList>
    </citation>
    <scope>NUCLEOTIDE SEQUENCE [LARGE SCALE GENOMIC DNA]</scope>
    <source>
        <strain evidence="7 8">Egypt</strain>
    </source>
</reference>
<evidence type="ECO:0000313" key="7">
    <source>
        <dbReference type="EMBL" id="VDP87939.1"/>
    </source>
</evidence>
<evidence type="ECO:0000256" key="3">
    <source>
        <dbReference type="ARBA" id="ARBA00023054"/>
    </source>
</evidence>
<dbReference type="PANTHER" id="PTHR19960">
    <property type="entry name" value="TEKTIN"/>
    <property type="match status" value="1"/>
</dbReference>
<dbReference type="EMBL" id="UZAN01050062">
    <property type="protein sequence ID" value="VDP87939.1"/>
    <property type="molecule type" value="Genomic_DNA"/>
</dbReference>
<evidence type="ECO:0000256" key="5">
    <source>
        <dbReference type="SAM" id="Coils"/>
    </source>
</evidence>
<feature type="coiled-coil region" evidence="5">
    <location>
        <begin position="299"/>
        <end position="326"/>
    </location>
</feature>
<keyword evidence="8" id="KW-1185">Reference proteome</keyword>
<evidence type="ECO:0000313" key="8">
    <source>
        <dbReference type="Proteomes" id="UP000272942"/>
    </source>
</evidence>
<evidence type="ECO:0000256" key="6">
    <source>
        <dbReference type="SAM" id="MobiDB-lite"/>
    </source>
</evidence>
<evidence type="ECO:0000256" key="1">
    <source>
        <dbReference type="ARBA" id="ARBA00007209"/>
    </source>
</evidence>
<dbReference type="GO" id="GO:0060271">
    <property type="term" value="P:cilium assembly"/>
    <property type="evidence" value="ECO:0007669"/>
    <property type="project" value="UniProtKB-UniRule"/>
</dbReference>
<keyword evidence="3 5" id="KW-0175">Coiled coil</keyword>
<name>A0A183AVM1_9TREM</name>
<dbReference type="GO" id="GO:0005930">
    <property type="term" value="C:axoneme"/>
    <property type="evidence" value="ECO:0007669"/>
    <property type="project" value="UniProtKB-SubCell"/>
</dbReference>
<comment type="subcellular location">
    <subcellularLocation>
        <location evidence="4">Cytoplasm</location>
        <location evidence="4">Cytoskeleton</location>
        <location evidence="4">Cilium axoneme</location>
    </subcellularLocation>
</comment>
<protein>
    <recommendedName>
        <fullName evidence="4">Tektin</fullName>
    </recommendedName>
</protein>
<feature type="region of interest" description="Disordered" evidence="6">
    <location>
        <begin position="33"/>
        <end position="53"/>
    </location>
</feature>
<dbReference type="GO" id="GO:0060294">
    <property type="term" value="P:cilium movement involved in cell motility"/>
    <property type="evidence" value="ECO:0007669"/>
    <property type="project" value="UniProtKB-UniRule"/>
</dbReference>
<dbReference type="GO" id="GO:0005634">
    <property type="term" value="C:nucleus"/>
    <property type="evidence" value="ECO:0007669"/>
    <property type="project" value="TreeGrafter"/>
</dbReference>
<organism evidence="9">
    <name type="scientific">Echinostoma caproni</name>
    <dbReference type="NCBI Taxonomy" id="27848"/>
    <lineage>
        <taxon>Eukaryota</taxon>
        <taxon>Metazoa</taxon>
        <taxon>Spiralia</taxon>
        <taxon>Lophotrochozoa</taxon>
        <taxon>Platyhelminthes</taxon>
        <taxon>Trematoda</taxon>
        <taxon>Digenea</taxon>
        <taxon>Plagiorchiida</taxon>
        <taxon>Echinostomata</taxon>
        <taxon>Echinostomatoidea</taxon>
        <taxon>Echinostomatidae</taxon>
        <taxon>Echinostoma</taxon>
    </lineage>
</organism>
<comment type="similarity">
    <text evidence="1 4">Belongs to the tektin family.</text>
</comment>
<dbReference type="PANTHER" id="PTHR19960:SF12">
    <property type="entry name" value="TEKTIN-4"/>
    <property type="match status" value="1"/>
</dbReference>
<evidence type="ECO:0000313" key="9">
    <source>
        <dbReference type="WBParaSite" id="ECPE_0001104001-mRNA-1"/>
    </source>
</evidence>
<keyword evidence="2" id="KW-0963">Cytoplasm</keyword>
<reference evidence="9" key="1">
    <citation type="submission" date="2016-06" db="UniProtKB">
        <authorList>
            <consortium name="WormBaseParasite"/>
        </authorList>
    </citation>
    <scope>IDENTIFICATION</scope>
</reference>